<proteinExistence type="predicted"/>
<reference evidence="2 3" key="1">
    <citation type="submission" date="2019-06" db="EMBL/GenBank/DDBJ databases">
        <title>A chromosomal-level reference genome of Carpinus fangiana (Coryloideae, Betulaceae).</title>
        <authorList>
            <person name="Yang X."/>
            <person name="Wang Z."/>
            <person name="Zhang L."/>
            <person name="Hao G."/>
            <person name="Liu J."/>
            <person name="Yang Y."/>
        </authorList>
    </citation>
    <scope>NUCLEOTIDE SEQUENCE [LARGE SCALE GENOMIC DNA]</scope>
    <source>
        <strain evidence="2">Cfa_2016G</strain>
        <tissue evidence="2">Leaf</tissue>
    </source>
</reference>
<dbReference type="Proteomes" id="UP000327013">
    <property type="component" value="Chromosome 4"/>
</dbReference>
<keyword evidence="3" id="KW-1185">Reference proteome</keyword>
<evidence type="ECO:0000313" key="2">
    <source>
        <dbReference type="EMBL" id="KAE8038904.1"/>
    </source>
</evidence>
<dbReference type="AlphaFoldDB" id="A0A660KSY8"/>
<feature type="region of interest" description="Disordered" evidence="1">
    <location>
        <begin position="55"/>
        <end position="87"/>
    </location>
</feature>
<dbReference type="EMBL" id="CM017324">
    <property type="protein sequence ID" value="KAE8038904.1"/>
    <property type="molecule type" value="Genomic_DNA"/>
</dbReference>
<organism evidence="2 3">
    <name type="scientific">Carpinus fangiana</name>
    <dbReference type="NCBI Taxonomy" id="176857"/>
    <lineage>
        <taxon>Eukaryota</taxon>
        <taxon>Viridiplantae</taxon>
        <taxon>Streptophyta</taxon>
        <taxon>Embryophyta</taxon>
        <taxon>Tracheophyta</taxon>
        <taxon>Spermatophyta</taxon>
        <taxon>Magnoliopsida</taxon>
        <taxon>eudicotyledons</taxon>
        <taxon>Gunneridae</taxon>
        <taxon>Pentapetalae</taxon>
        <taxon>rosids</taxon>
        <taxon>fabids</taxon>
        <taxon>Fagales</taxon>
        <taxon>Betulaceae</taxon>
        <taxon>Carpinus</taxon>
    </lineage>
</organism>
<evidence type="ECO:0000256" key="1">
    <source>
        <dbReference type="SAM" id="MobiDB-lite"/>
    </source>
</evidence>
<feature type="compositionally biased region" description="Low complexity" evidence="1">
    <location>
        <begin position="60"/>
        <end position="87"/>
    </location>
</feature>
<evidence type="ECO:0000313" key="3">
    <source>
        <dbReference type="Proteomes" id="UP000327013"/>
    </source>
</evidence>
<protein>
    <submittedName>
        <fullName evidence="2">Uncharacterized protein</fullName>
    </submittedName>
</protein>
<accession>A0A660KSY8</accession>
<gene>
    <name evidence="2" type="ORF">FH972_011372</name>
</gene>
<name>A0A660KSY8_9ROSI</name>
<sequence length="102" mass="11088">MHCRHCGRDTVRFVIVPYLFPEFGSSLRAAGQGGHSDYAEVRDCEIAGAGSAIQGDNLQSLDSPSRPHSRSHTSTVTRLTTHSTTLTPHEPPGIFLKKIFGI</sequence>